<dbReference type="EMBL" id="JAHOEI010000001">
    <property type="protein sequence ID" value="MBV3386166.1"/>
    <property type="molecule type" value="Genomic_DNA"/>
</dbReference>
<dbReference type="AlphaFoldDB" id="A0AAW4MU52"/>
<dbReference type="RefSeq" id="WP_217743684.1">
    <property type="nucleotide sequence ID" value="NZ_JAHOEI010000001.1"/>
</dbReference>
<comment type="caution">
    <text evidence="1">The sequence shown here is derived from an EMBL/GenBank/DDBJ whole genome shotgun (WGS) entry which is preliminary data.</text>
</comment>
<proteinExistence type="predicted"/>
<reference evidence="1" key="1">
    <citation type="submission" date="2021-06" db="EMBL/GenBank/DDBJ databases">
        <title>Collection of gut derived symbiotic bacterial strains cultured from healthy donors.</title>
        <authorList>
            <person name="Lin H."/>
            <person name="Littmann E."/>
            <person name="Pamer E.G."/>
        </authorList>
    </citation>
    <scope>NUCLEOTIDE SEQUENCE</scope>
    <source>
        <strain evidence="1">MSK.21.74</strain>
    </source>
</reference>
<accession>A0AAW4MU52</accession>
<sequence length="150" mass="17125">MKVVDITVNKGDVLNEVAKTTAYSGAKMTGEEGAYERIFTTKSDREMLERFWTECQVSVCETLKKFLQQEETTDEGWNLKLGLSESFDDTLIKSIKKELFSFFVTGIVAKWYVFTNKKEAGEYEGSASHLLVGIHKKVLFKKKPTRPTYS</sequence>
<evidence type="ECO:0000313" key="2">
    <source>
        <dbReference type="Proteomes" id="UP001196765"/>
    </source>
</evidence>
<protein>
    <submittedName>
        <fullName evidence="1">Uncharacterized protein</fullName>
    </submittedName>
</protein>
<dbReference type="Proteomes" id="UP001196765">
    <property type="component" value="Unassembled WGS sequence"/>
</dbReference>
<evidence type="ECO:0000313" key="1">
    <source>
        <dbReference type="EMBL" id="MBV3386166.1"/>
    </source>
</evidence>
<name>A0AAW4MU52_9BACT</name>
<organism evidence="1 2">
    <name type="scientific">Segatella copri</name>
    <dbReference type="NCBI Taxonomy" id="165179"/>
    <lineage>
        <taxon>Bacteria</taxon>
        <taxon>Pseudomonadati</taxon>
        <taxon>Bacteroidota</taxon>
        <taxon>Bacteroidia</taxon>
        <taxon>Bacteroidales</taxon>
        <taxon>Prevotellaceae</taxon>
        <taxon>Segatella</taxon>
    </lineage>
</organism>
<gene>
    <name evidence="1" type="ORF">KSW82_00170</name>
</gene>